<dbReference type="GO" id="GO:0008270">
    <property type="term" value="F:zinc ion binding"/>
    <property type="evidence" value="ECO:0007669"/>
    <property type="project" value="UniProtKB-KW"/>
</dbReference>
<feature type="compositionally biased region" description="Polar residues" evidence="5">
    <location>
        <begin position="465"/>
        <end position="480"/>
    </location>
</feature>
<dbReference type="CDD" id="cd16454">
    <property type="entry name" value="RING-H2_PA-TM-RING"/>
    <property type="match status" value="1"/>
</dbReference>
<dbReference type="GO" id="GO:0005737">
    <property type="term" value="C:cytoplasm"/>
    <property type="evidence" value="ECO:0000318"/>
    <property type="project" value="GO_Central"/>
</dbReference>
<dbReference type="PROSITE" id="PS50089">
    <property type="entry name" value="ZF_RING_2"/>
    <property type="match status" value="1"/>
</dbReference>
<organism evidence="8 9">
    <name type="scientific">Monosiga brevicollis</name>
    <name type="common">Choanoflagellate</name>
    <dbReference type="NCBI Taxonomy" id="81824"/>
    <lineage>
        <taxon>Eukaryota</taxon>
        <taxon>Choanoflagellata</taxon>
        <taxon>Craspedida</taxon>
        <taxon>Salpingoecidae</taxon>
        <taxon>Monosiga</taxon>
    </lineage>
</organism>
<dbReference type="Gene3D" id="3.30.40.10">
    <property type="entry name" value="Zinc/RING finger domain, C3HC4 (zinc finger)"/>
    <property type="match status" value="1"/>
</dbReference>
<keyword evidence="1" id="KW-0479">Metal-binding</keyword>
<protein>
    <recommendedName>
        <fullName evidence="7">RING-type domain-containing protein</fullName>
    </recommendedName>
</protein>
<name>A9UVT2_MONBE</name>
<dbReference type="GO" id="GO:0061630">
    <property type="term" value="F:ubiquitin protein ligase activity"/>
    <property type="evidence" value="ECO:0000318"/>
    <property type="project" value="GO_Central"/>
</dbReference>
<sequence length="556" mass="59272">MNSLGIKVCRRYQCCQLWAFLLGLVTLFGVAQAVPTIVARRDVANLYGRIRVTTASSVSPAADAWAVFAEYAMPIAPIVGPLVAASHPLQCAMSPDPDLQELLASSASNNPIVVAPANFSATCTPYQLARQLRKAGAAALISIPQDSFQSYARVLQRTATEVELPVWTDFAHVSVTGPDGANLWRLALSGANARPTASFHPSGVASSVAPATTEDGSATDALPHNGFAFHAALILAILALLTVVCVITVFIAKRRRYYFSNWNQAEQGTVHRQRALLIRHAMAVICHSDRVRTLPASLDEKPASDLGPIPLSSRPPASPASSTAPASPSLLTPLSPALTSMLTRAPDTKSDDSGSTECVICIDDLGPHCLELPCTHRFHKDCILTWLTDHYTCPLCKFHLLLNRPASLLARLSDTTLHELTILVAREVVLSGDANLPIRNVDAVIDFLQVDDGEAEPDVLHQSRQDNSSALTPSSGADTVSSRSSTRPAPPTGQLQHALASVDGGQLFPPTSLLGRARAGASAVHTEVLLDARTRELEWDDNELPSQQGATASVIC</sequence>
<proteinExistence type="predicted"/>
<keyword evidence="9" id="KW-1185">Reference proteome</keyword>
<accession>A9UVT2</accession>
<evidence type="ECO:0000256" key="3">
    <source>
        <dbReference type="ARBA" id="ARBA00022833"/>
    </source>
</evidence>
<feature type="region of interest" description="Disordered" evidence="5">
    <location>
        <begin position="459"/>
        <end position="495"/>
    </location>
</feature>
<feature type="region of interest" description="Disordered" evidence="5">
    <location>
        <begin position="297"/>
        <end position="330"/>
    </location>
</feature>
<dbReference type="EMBL" id="CH991547">
    <property type="protein sequence ID" value="EDQ90446.1"/>
    <property type="molecule type" value="Genomic_DNA"/>
</dbReference>
<dbReference type="PANTHER" id="PTHR15710">
    <property type="entry name" value="E3 UBIQUITIN-PROTEIN LIGASE PRAJA"/>
    <property type="match status" value="1"/>
</dbReference>
<dbReference type="Pfam" id="PF13639">
    <property type="entry name" value="zf-RING_2"/>
    <property type="match status" value="1"/>
</dbReference>
<dbReference type="SMART" id="SM00184">
    <property type="entry name" value="RING"/>
    <property type="match status" value="1"/>
</dbReference>
<dbReference type="eggNOG" id="KOG0800">
    <property type="taxonomic scope" value="Eukaryota"/>
</dbReference>
<dbReference type="InterPro" id="IPR001841">
    <property type="entry name" value="Znf_RING"/>
</dbReference>
<dbReference type="Proteomes" id="UP000001357">
    <property type="component" value="Unassembled WGS sequence"/>
</dbReference>
<feature type="domain" description="RING-type" evidence="7">
    <location>
        <begin position="358"/>
        <end position="397"/>
    </location>
</feature>
<dbReference type="RefSeq" id="XP_001744497.1">
    <property type="nucleotide sequence ID" value="XM_001744445.1"/>
</dbReference>
<evidence type="ECO:0000256" key="5">
    <source>
        <dbReference type="SAM" id="MobiDB-lite"/>
    </source>
</evidence>
<evidence type="ECO:0000313" key="9">
    <source>
        <dbReference type="Proteomes" id="UP000001357"/>
    </source>
</evidence>
<evidence type="ECO:0000256" key="6">
    <source>
        <dbReference type="SAM" id="Phobius"/>
    </source>
</evidence>
<feature type="compositionally biased region" description="Low complexity" evidence="5">
    <location>
        <begin position="310"/>
        <end position="330"/>
    </location>
</feature>
<dbReference type="InParanoid" id="A9UVT2"/>
<dbReference type="STRING" id="81824.A9UVT2"/>
<gene>
    <name evidence="8" type="ORF">MONBRDRAFT_36524</name>
</gene>
<evidence type="ECO:0000256" key="4">
    <source>
        <dbReference type="PROSITE-ProRule" id="PRU00175"/>
    </source>
</evidence>
<evidence type="ECO:0000256" key="1">
    <source>
        <dbReference type="ARBA" id="ARBA00022723"/>
    </source>
</evidence>
<keyword evidence="6" id="KW-0812">Transmembrane</keyword>
<dbReference type="AlphaFoldDB" id="A9UVT2"/>
<feature type="transmembrane region" description="Helical" evidence="6">
    <location>
        <begin position="227"/>
        <end position="252"/>
    </location>
</feature>
<dbReference type="GO" id="GO:0006511">
    <property type="term" value="P:ubiquitin-dependent protein catabolic process"/>
    <property type="evidence" value="ECO:0000318"/>
    <property type="project" value="GO_Central"/>
</dbReference>
<keyword evidence="6" id="KW-0472">Membrane</keyword>
<evidence type="ECO:0000256" key="2">
    <source>
        <dbReference type="ARBA" id="ARBA00022771"/>
    </source>
</evidence>
<dbReference type="KEGG" id="mbr:MONBRDRAFT_36524"/>
<dbReference type="SUPFAM" id="SSF57850">
    <property type="entry name" value="RING/U-box"/>
    <property type="match status" value="1"/>
</dbReference>
<keyword evidence="2 4" id="KW-0863">Zinc-finger</keyword>
<dbReference type="PANTHER" id="PTHR15710:SF243">
    <property type="entry name" value="E3 UBIQUITIN-PROTEIN LIGASE PRAJA-2 ISOFORM X1"/>
    <property type="match status" value="1"/>
</dbReference>
<evidence type="ECO:0000313" key="8">
    <source>
        <dbReference type="EMBL" id="EDQ90446.1"/>
    </source>
</evidence>
<reference evidence="8 9" key="1">
    <citation type="journal article" date="2008" name="Nature">
        <title>The genome of the choanoflagellate Monosiga brevicollis and the origin of metazoans.</title>
        <authorList>
            <consortium name="JGI Sequencing"/>
            <person name="King N."/>
            <person name="Westbrook M.J."/>
            <person name="Young S.L."/>
            <person name="Kuo A."/>
            <person name="Abedin M."/>
            <person name="Chapman J."/>
            <person name="Fairclough S."/>
            <person name="Hellsten U."/>
            <person name="Isogai Y."/>
            <person name="Letunic I."/>
            <person name="Marr M."/>
            <person name="Pincus D."/>
            <person name="Putnam N."/>
            <person name="Rokas A."/>
            <person name="Wright K.J."/>
            <person name="Zuzow R."/>
            <person name="Dirks W."/>
            <person name="Good M."/>
            <person name="Goodstein D."/>
            <person name="Lemons D."/>
            <person name="Li W."/>
            <person name="Lyons J.B."/>
            <person name="Morris A."/>
            <person name="Nichols S."/>
            <person name="Richter D.J."/>
            <person name="Salamov A."/>
            <person name="Bork P."/>
            <person name="Lim W.A."/>
            <person name="Manning G."/>
            <person name="Miller W.T."/>
            <person name="McGinnis W."/>
            <person name="Shapiro H."/>
            <person name="Tjian R."/>
            <person name="Grigoriev I.V."/>
            <person name="Rokhsar D."/>
        </authorList>
    </citation>
    <scope>NUCLEOTIDE SEQUENCE [LARGE SCALE GENOMIC DNA]</scope>
    <source>
        <strain evidence="9">MX1 / ATCC 50154</strain>
    </source>
</reference>
<evidence type="ECO:0000259" key="7">
    <source>
        <dbReference type="PROSITE" id="PS50089"/>
    </source>
</evidence>
<dbReference type="GeneID" id="5890030"/>
<keyword evidence="6" id="KW-1133">Transmembrane helix</keyword>
<keyword evidence="3" id="KW-0862">Zinc</keyword>
<dbReference type="InterPro" id="IPR013083">
    <property type="entry name" value="Znf_RING/FYVE/PHD"/>
</dbReference>